<evidence type="ECO:0000313" key="1">
    <source>
        <dbReference type="EMBL" id="GCB81513.1"/>
    </source>
</evidence>
<dbReference type="AlphaFoldDB" id="A0A401Q821"/>
<dbReference type="Proteomes" id="UP000288216">
    <property type="component" value="Unassembled WGS sequence"/>
</dbReference>
<proteinExistence type="predicted"/>
<comment type="caution">
    <text evidence="1">The sequence shown here is derived from an EMBL/GenBank/DDBJ whole genome shotgun (WGS) entry which is preliminary data.</text>
</comment>
<gene>
    <name evidence="1" type="ORF">scyTo_0021411</name>
</gene>
<protein>
    <submittedName>
        <fullName evidence="1">Uncharacterized protein</fullName>
    </submittedName>
</protein>
<name>A0A401Q821_SCYTO</name>
<organism evidence="1 2">
    <name type="scientific">Scyliorhinus torazame</name>
    <name type="common">Cloudy catshark</name>
    <name type="synonym">Catulus torazame</name>
    <dbReference type="NCBI Taxonomy" id="75743"/>
    <lineage>
        <taxon>Eukaryota</taxon>
        <taxon>Metazoa</taxon>
        <taxon>Chordata</taxon>
        <taxon>Craniata</taxon>
        <taxon>Vertebrata</taxon>
        <taxon>Chondrichthyes</taxon>
        <taxon>Elasmobranchii</taxon>
        <taxon>Galeomorphii</taxon>
        <taxon>Galeoidea</taxon>
        <taxon>Carcharhiniformes</taxon>
        <taxon>Scyliorhinidae</taxon>
        <taxon>Scyliorhinus</taxon>
    </lineage>
</organism>
<evidence type="ECO:0000313" key="2">
    <source>
        <dbReference type="Proteomes" id="UP000288216"/>
    </source>
</evidence>
<reference evidence="1 2" key="1">
    <citation type="journal article" date="2018" name="Nat. Ecol. Evol.">
        <title>Shark genomes provide insights into elasmobranch evolution and the origin of vertebrates.</title>
        <authorList>
            <person name="Hara Y"/>
            <person name="Yamaguchi K"/>
            <person name="Onimaru K"/>
            <person name="Kadota M"/>
            <person name="Koyanagi M"/>
            <person name="Keeley SD"/>
            <person name="Tatsumi K"/>
            <person name="Tanaka K"/>
            <person name="Motone F"/>
            <person name="Kageyama Y"/>
            <person name="Nozu R"/>
            <person name="Adachi N"/>
            <person name="Nishimura O"/>
            <person name="Nakagawa R"/>
            <person name="Tanegashima C"/>
            <person name="Kiyatake I"/>
            <person name="Matsumoto R"/>
            <person name="Murakumo K"/>
            <person name="Nishida K"/>
            <person name="Terakita A"/>
            <person name="Kuratani S"/>
            <person name="Sato K"/>
            <person name="Hyodo S Kuraku.S."/>
        </authorList>
    </citation>
    <scope>NUCLEOTIDE SEQUENCE [LARGE SCALE GENOMIC DNA]</scope>
</reference>
<sequence length="82" mass="8983">MEPESSCHGLGGGATRFPGNEHRCLPFAASSQPIGPRVGGVVLAVGLTAVRSWSRGEDRRLANDFHQPQYFPFVRSYWEPAL</sequence>
<accession>A0A401Q821</accession>
<dbReference type="EMBL" id="BFAA01018939">
    <property type="protein sequence ID" value="GCB81513.1"/>
    <property type="molecule type" value="Genomic_DNA"/>
</dbReference>
<keyword evidence="2" id="KW-1185">Reference proteome</keyword>